<proteinExistence type="predicted"/>
<dbReference type="AlphaFoldDB" id="A0A386AXX0"/>
<dbReference type="GO" id="GO:0005739">
    <property type="term" value="C:mitochondrion"/>
    <property type="evidence" value="ECO:0007669"/>
    <property type="project" value="UniProtKB-ARBA"/>
</dbReference>
<dbReference type="PANTHER" id="PTHR36181">
    <property type="entry name" value="INTRON-ENCODED ENDONUCLEASE AI3-RELATED"/>
    <property type="match status" value="1"/>
</dbReference>
<organism evidence="2">
    <name type="scientific">Pseudochlorodesmis sp. HV01306a</name>
    <dbReference type="NCBI Taxonomy" id="2358488"/>
    <lineage>
        <taxon>Eukaryota</taxon>
        <taxon>Viridiplantae</taxon>
        <taxon>Chlorophyta</taxon>
        <taxon>core chlorophytes</taxon>
        <taxon>Ulvophyceae</taxon>
        <taxon>TCBD clade</taxon>
        <taxon>Bryopsidales</taxon>
        <taxon>Bryopsidineae</taxon>
        <taxon>Bryopsidaceae</taxon>
        <taxon>Pseudochlorodesmis</taxon>
    </lineage>
</organism>
<dbReference type="EMBL" id="MH591093">
    <property type="protein sequence ID" value="AYC64281.1"/>
    <property type="molecule type" value="Genomic_DNA"/>
</dbReference>
<dbReference type="PANTHER" id="PTHR36181:SF4">
    <property type="entry name" value="LAGLIDADG ENDONUCLEASE"/>
    <property type="match status" value="1"/>
</dbReference>
<dbReference type="Pfam" id="PF00961">
    <property type="entry name" value="LAGLIDADG_1"/>
    <property type="match status" value="2"/>
</dbReference>
<protein>
    <recommendedName>
        <fullName evidence="1">Homing endonuclease LAGLIDADG domain-containing protein</fullName>
    </recommendedName>
</protein>
<dbReference type="SUPFAM" id="SSF55608">
    <property type="entry name" value="Homing endonucleases"/>
    <property type="match status" value="2"/>
</dbReference>
<dbReference type="Gene3D" id="3.10.28.10">
    <property type="entry name" value="Homing endonucleases"/>
    <property type="match status" value="2"/>
</dbReference>
<reference evidence="2" key="1">
    <citation type="submission" date="2018-07" db="EMBL/GenBank/DDBJ databases">
        <authorList>
            <person name="Quirk P.G."/>
            <person name="Krulwich T.A."/>
        </authorList>
    </citation>
    <scope>NUCLEOTIDE SEQUENCE</scope>
</reference>
<dbReference type="InterPro" id="IPR004860">
    <property type="entry name" value="LAGLIDADG_dom"/>
</dbReference>
<feature type="domain" description="Homing endonuclease LAGLIDADG" evidence="1">
    <location>
        <begin position="9"/>
        <end position="98"/>
    </location>
</feature>
<evidence type="ECO:0000313" key="2">
    <source>
        <dbReference type="EMBL" id="AYC64281.1"/>
    </source>
</evidence>
<name>A0A386AXX0_9CHLO</name>
<evidence type="ECO:0000259" key="1">
    <source>
        <dbReference type="Pfam" id="PF00961"/>
    </source>
</evidence>
<geneLocation type="chloroplast" evidence="2"/>
<dbReference type="GO" id="GO:0004519">
    <property type="term" value="F:endonuclease activity"/>
    <property type="evidence" value="ECO:0007669"/>
    <property type="project" value="InterPro"/>
</dbReference>
<reference evidence="2" key="2">
    <citation type="journal article" date="2019" name="Mol. Phylogenet. Evol.">
        <title>Reassessment of the classification of bryopsidales (chlorophyta) based on chloroplast phylogenomic analyses.</title>
        <authorList>
            <person name="Cremen M.C."/>
            <person name="Leliaert F."/>
            <person name="West J."/>
            <person name="Lam D.W."/>
            <person name="Shimada S."/>
            <person name="Lopez-Bautista J.M."/>
            <person name="Verbruggen H."/>
        </authorList>
    </citation>
    <scope>NUCLEOTIDE SEQUENCE</scope>
</reference>
<keyword evidence="2" id="KW-0150">Chloroplast</keyword>
<dbReference type="InterPro" id="IPR027434">
    <property type="entry name" value="Homing_endonucl"/>
</dbReference>
<accession>A0A386AXX0</accession>
<feature type="domain" description="Homing endonuclease LAGLIDADG" evidence="1">
    <location>
        <begin position="120"/>
        <end position="216"/>
    </location>
</feature>
<sequence>MNTLDPNWIVGFVDGNGHFGFSNDNKTFYFRISLNQRSVNVLYAIKSFFKCGSVQKVGKNQREYKVSSKKHLENIIVPFFQKCALKTSKKKSFEIFVKKFNPTLNLKFVENLEFNLYWFLGFIDAKGCFVCSLINRTIRPQFIISLNEIDKSILDKIQQNLNLGVRYKRKNGVEVFQLSSNQDMCHFAKQILLTKGFKDRLKTSKRIRARKWCKIVFLIEQKKHKTIEGFNAIKKFLKNNFS</sequence>
<keyword evidence="2" id="KW-0934">Plastid</keyword>
<gene>
    <name evidence="2" type="primary">orf242</name>
</gene>
<dbReference type="InterPro" id="IPR051289">
    <property type="entry name" value="LAGLIDADG_Endonuclease"/>
</dbReference>